<dbReference type="InterPro" id="IPR001387">
    <property type="entry name" value="Cro/C1-type_HTH"/>
</dbReference>
<keyword evidence="1" id="KW-0238">DNA-binding</keyword>
<dbReference type="InterPro" id="IPR010982">
    <property type="entry name" value="Lambda_DNA-bd_dom_sf"/>
</dbReference>
<dbReference type="Gene3D" id="1.10.260.40">
    <property type="entry name" value="lambda repressor-like DNA-binding domains"/>
    <property type="match status" value="1"/>
</dbReference>
<evidence type="ECO:0000313" key="3">
    <source>
        <dbReference type="EMBL" id="MBB6464876.1"/>
    </source>
</evidence>
<organism evidence="3 4">
    <name type="scientific">Aminobacter carboxidus</name>
    <dbReference type="NCBI Taxonomy" id="376165"/>
    <lineage>
        <taxon>Bacteria</taxon>
        <taxon>Pseudomonadati</taxon>
        <taxon>Pseudomonadota</taxon>
        <taxon>Alphaproteobacteria</taxon>
        <taxon>Hyphomicrobiales</taxon>
        <taxon>Phyllobacteriaceae</taxon>
        <taxon>Aminobacter</taxon>
    </lineage>
</organism>
<gene>
    <name evidence="3" type="ORF">HNQ96_000723</name>
</gene>
<dbReference type="Gene3D" id="2.60.120.10">
    <property type="entry name" value="Jelly Rolls"/>
    <property type="match status" value="1"/>
</dbReference>
<dbReference type="SMART" id="SM00530">
    <property type="entry name" value="HTH_XRE"/>
    <property type="match status" value="1"/>
</dbReference>
<comment type="caution">
    <text evidence="3">The sequence shown here is derived from an EMBL/GenBank/DDBJ whole genome shotgun (WGS) entry which is preliminary data.</text>
</comment>
<evidence type="ECO:0000259" key="2">
    <source>
        <dbReference type="PROSITE" id="PS50943"/>
    </source>
</evidence>
<dbReference type="PANTHER" id="PTHR46797">
    <property type="entry name" value="HTH-TYPE TRANSCRIPTIONAL REGULATOR"/>
    <property type="match status" value="1"/>
</dbReference>
<dbReference type="RefSeq" id="WP_210322145.1">
    <property type="nucleotide sequence ID" value="NZ_JACHGI010000001.1"/>
</dbReference>
<proteinExistence type="predicted"/>
<dbReference type="GO" id="GO:0003677">
    <property type="term" value="F:DNA binding"/>
    <property type="evidence" value="ECO:0007669"/>
    <property type="project" value="UniProtKB-KW"/>
</dbReference>
<dbReference type="Proteomes" id="UP000532373">
    <property type="component" value="Unassembled WGS sequence"/>
</dbReference>
<reference evidence="3 4" key="1">
    <citation type="submission" date="2020-08" db="EMBL/GenBank/DDBJ databases">
        <title>Genomic Encyclopedia of Type Strains, Phase IV (KMG-IV): sequencing the most valuable type-strain genomes for metagenomic binning, comparative biology and taxonomic classification.</title>
        <authorList>
            <person name="Goeker M."/>
        </authorList>
    </citation>
    <scope>NUCLEOTIDE SEQUENCE [LARGE SCALE GENOMIC DNA]</scope>
    <source>
        <strain evidence="3 4">DSM 17454</strain>
    </source>
</reference>
<feature type="domain" description="HTH cro/C1-type" evidence="2">
    <location>
        <begin position="15"/>
        <end position="69"/>
    </location>
</feature>
<dbReference type="AlphaFoldDB" id="A0A8E1WC77"/>
<dbReference type="CDD" id="cd00093">
    <property type="entry name" value="HTH_XRE"/>
    <property type="match status" value="1"/>
</dbReference>
<dbReference type="GO" id="GO:0003700">
    <property type="term" value="F:DNA-binding transcription factor activity"/>
    <property type="evidence" value="ECO:0007669"/>
    <property type="project" value="TreeGrafter"/>
</dbReference>
<accession>A0A8E1WC77</accession>
<evidence type="ECO:0000313" key="4">
    <source>
        <dbReference type="Proteomes" id="UP000532373"/>
    </source>
</evidence>
<dbReference type="InterPro" id="IPR011051">
    <property type="entry name" value="RmlC_Cupin_sf"/>
</dbReference>
<dbReference type="InterPro" id="IPR050807">
    <property type="entry name" value="TransReg_Diox_bact_type"/>
</dbReference>
<dbReference type="GO" id="GO:0005829">
    <property type="term" value="C:cytosol"/>
    <property type="evidence" value="ECO:0007669"/>
    <property type="project" value="TreeGrafter"/>
</dbReference>
<dbReference type="Pfam" id="PF01381">
    <property type="entry name" value="HTH_3"/>
    <property type="match status" value="1"/>
</dbReference>
<dbReference type="SUPFAM" id="SSF51182">
    <property type="entry name" value="RmlC-like cupins"/>
    <property type="match status" value="1"/>
</dbReference>
<dbReference type="EMBL" id="JACHGI010000001">
    <property type="protein sequence ID" value="MBB6464876.1"/>
    <property type="molecule type" value="Genomic_DNA"/>
</dbReference>
<protein>
    <submittedName>
        <fullName evidence="3">Transcriptional regulator with XRE-family HTH domain</fullName>
    </submittedName>
</protein>
<sequence length="208" mass="22280">MNMHSVNPPEIGPRLQAYRKAQKLTLADLATKSGVSRSMLSEIERGNANPTYGTLWHLTRALDIDLNSLISGASEERGDRIDLQPENLTPTIRSADGSCTLQILSPAGMVPLIEWYLLSFEPQGKLLSDPHGAGTIEHLHCTEGEIVVRSAGNEMRVRAGETARYAGDVPHSLTSVGTSAGPVGARAFLVVTSGEVGSSTKRALIRPK</sequence>
<evidence type="ECO:0000256" key="1">
    <source>
        <dbReference type="ARBA" id="ARBA00023125"/>
    </source>
</evidence>
<dbReference type="PROSITE" id="PS50943">
    <property type="entry name" value="HTH_CROC1"/>
    <property type="match status" value="1"/>
</dbReference>
<dbReference type="SUPFAM" id="SSF47413">
    <property type="entry name" value="lambda repressor-like DNA-binding domains"/>
    <property type="match status" value="1"/>
</dbReference>
<name>A0A8E1WC77_9HYPH</name>
<dbReference type="InterPro" id="IPR014710">
    <property type="entry name" value="RmlC-like_jellyroll"/>
</dbReference>
<dbReference type="CDD" id="cd02209">
    <property type="entry name" value="cupin_XRE_C"/>
    <property type="match status" value="1"/>
</dbReference>
<dbReference type="PANTHER" id="PTHR46797:SF1">
    <property type="entry name" value="METHYLPHOSPHONATE SYNTHASE"/>
    <property type="match status" value="1"/>
</dbReference>